<dbReference type="RefSeq" id="WP_123217828.1">
    <property type="nucleotide sequence ID" value="NZ_RJTM01000144.1"/>
</dbReference>
<dbReference type="OrthoDB" id="9809364at2"/>
<dbReference type="Gene3D" id="3.30.1330.60">
    <property type="entry name" value="OmpA-like domain"/>
    <property type="match status" value="1"/>
</dbReference>
<keyword evidence="3" id="KW-0998">Cell outer membrane</keyword>
<feature type="chain" id="PRO_5018062435" evidence="6">
    <location>
        <begin position="20"/>
        <end position="642"/>
    </location>
</feature>
<keyword evidence="4" id="KW-0802">TPR repeat</keyword>
<dbReference type="SUPFAM" id="SSF103088">
    <property type="entry name" value="OmpA-like"/>
    <property type="match status" value="1"/>
</dbReference>
<dbReference type="Gene3D" id="2.120.10.30">
    <property type="entry name" value="TolB, C-terminal domain"/>
    <property type="match status" value="1"/>
</dbReference>
<evidence type="ECO:0000256" key="2">
    <source>
        <dbReference type="ARBA" id="ARBA00023136"/>
    </source>
</evidence>
<feature type="repeat" description="TPR" evidence="4">
    <location>
        <begin position="54"/>
        <end position="87"/>
    </location>
</feature>
<dbReference type="EMBL" id="RJTM01000144">
    <property type="protein sequence ID" value="RNL77978.1"/>
    <property type="molecule type" value="Genomic_DNA"/>
</dbReference>
<dbReference type="Pfam" id="PF00691">
    <property type="entry name" value="OmpA"/>
    <property type="match status" value="1"/>
</dbReference>
<gene>
    <name evidence="8" type="ORF">ED312_20150</name>
</gene>
<dbReference type="SUPFAM" id="SSF82171">
    <property type="entry name" value="DPP6 N-terminal domain-like"/>
    <property type="match status" value="1"/>
</dbReference>
<accession>A0A3N0DQQ5</accession>
<dbReference type="Gene3D" id="1.25.40.10">
    <property type="entry name" value="Tetratricopeptide repeat domain"/>
    <property type="match status" value="1"/>
</dbReference>
<dbReference type="Proteomes" id="UP000267469">
    <property type="component" value="Unassembled WGS sequence"/>
</dbReference>
<evidence type="ECO:0000256" key="4">
    <source>
        <dbReference type="PROSITE-ProRule" id="PRU00339"/>
    </source>
</evidence>
<keyword evidence="6" id="KW-0732">Signal</keyword>
<reference evidence="8 9" key="1">
    <citation type="submission" date="2018-10" db="EMBL/GenBank/DDBJ databases">
        <title>Sinomicrobium pectinilyticum sp. nov., a pectinase-producing bacterium isolated from alkaline and saline soil, and emended description of the genus Sinomicrobium.</title>
        <authorList>
            <person name="Cheng B."/>
            <person name="Li C."/>
            <person name="Lai Q."/>
            <person name="Du M."/>
            <person name="Shao Z."/>
            <person name="Xu P."/>
            <person name="Yang C."/>
        </authorList>
    </citation>
    <scope>NUCLEOTIDE SEQUENCE [LARGE SCALE GENOMIC DNA]</scope>
    <source>
        <strain evidence="8 9">5DNS001</strain>
    </source>
</reference>
<dbReference type="InterPro" id="IPR050330">
    <property type="entry name" value="Bact_OuterMem_StrucFunc"/>
</dbReference>
<dbReference type="PROSITE" id="PS51123">
    <property type="entry name" value="OMPA_2"/>
    <property type="match status" value="1"/>
</dbReference>
<dbReference type="InterPro" id="IPR006664">
    <property type="entry name" value="OMP_bac"/>
</dbReference>
<dbReference type="InterPro" id="IPR011042">
    <property type="entry name" value="6-blade_b-propeller_TolB-like"/>
</dbReference>
<keyword evidence="2 5" id="KW-0472">Membrane</keyword>
<evidence type="ECO:0000313" key="9">
    <source>
        <dbReference type="Proteomes" id="UP000267469"/>
    </source>
</evidence>
<keyword evidence="9" id="KW-1185">Reference proteome</keyword>
<evidence type="ECO:0000256" key="6">
    <source>
        <dbReference type="SAM" id="SignalP"/>
    </source>
</evidence>
<dbReference type="SUPFAM" id="SSF48452">
    <property type="entry name" value="TPR-like"/>
    <property type="match status" value="1"/>
</dbReference>
<protein>
    <submittedName>
        <fullName evidence="8">Flagellar motor protein MotB</fullName>
    </submittedName>
</protein>
<dbReference type="InterPro" id="IPR036737">
    <property type="entry name" value="OmpA-like_sf"/>
</dbReference>
<feature type="signal peptide" evidence="6">
    <location>
        <begin position="1"/>
        <end position="19"/>
    </location>
</feature>
<sequence length="642" mass="72629">MYKKLLITLIFVITGSLYAQEARKARADANYEKFAYIKARELYKKLLDQDNASRDLYGKLADTYYFNAQYPEALEYYKKMFALDGETGPEYYFRYAQCLKTSGNHEEAENILNRFYELTGRENVAKMSLTEKLEEVGRLSARYEVKDAGINTEYTDFGPAFYGKDKVIFATARDTGIFVKRTHQWNEKPFLKLYSAAINSEGTLENPEELRGSLNSKYHQSTPTMSSDGRTMYFTRNNYIPGTYGRGEDGVNHLKIYRATFKDGQWKDVEDLPINSNDHSSAHPALSPDGKQLYFVSNRPGTLGLSDLFVTEIRENGSFGPVQHLGDTINTKGRETFPFISDSGVLYFASDGHPGLGGLDIFATIKDPFGQYHVVNVGSPVNSSSDDFGYIINEDTGRGFFSSNRENAMGFDNIYSLLDKEPVSLRAALCGHVQDSMTRAPLAGTRITLYDEQNRVLKEDSTDHKGDFCMEVLMAKNYNLRAEKQDYQTAEEFVDKLAEGEKRKLVVALNKENIAVTTGDDLTEKLRLKSIYFDFDGSAIRKRSEIELAKVIEVMRKHPDIDIEVRSHTDSRGSDTYNTQLSERRAKATIDYIVNKGGISRERVSGRGYGESQLTNSCSDGVKCSEGEHQLNRRSEFIIIKI</sequence>
<dbReference type="PANTHER" id="PTHR30329">
    <property type="entry name" value="STATOR ELEMENT OF FLAGELLAR MOTOR COMPLEX"/>
    <property type="match status" value="1"/>
</dbReference>
<organism evidence="8 9">
    <name type="scientific">Sinomicrobium pectinilyticum</name>
    <dbReference type="NCBI Taxonomy" id="1084421"/>
    <lineage>
        <taxon>Bacteria</taxon>
        <taxon>Pseudomonadati</taxon>
        <taxon>Bacteroidota</taxon>
        <taxon>Flavobacteriia</taxon>
        <taxon>Flavobacteriales</taxon>
        <taxon>Flavobacteriaceae</taxon>
        <taxon>Sinomicrobium</taxon>
    </lineage>
</organism>
<dbReference type="GO" id="GO:0009279">
    <property type="term" value="C:cell outer membrane"/>
    <property type="evidence" value="ECO:0007669"/>
    <property type="project" value="UniProtKB-SubCell"/>
</dbReference>
<dbReference type="Pfam" id="PF13620">
    <property type="entry name" value="CarboxypepD_reg"/>
    <property type="match status" value="1"/>
</dbReference>
<dbReference type="InterPro" id="IPR011990">
    <property type="entry name" value="TPR-like_helical_dom_sf"/>
</dbReference>
<keyword evidence="8" id="KW-0969">Cilium</keyword>
<name>A0A3N0DQQ5_SINP1</name>
<evidence type="ECO:0000256" key="3">
    <source>
        <dbReference type="ARBA" id="ARBA00023237"/>
    </source>
</evidence>
<proteinExistence type="predicted"/>
<dbReference type="PROSITE" id="PS50005">
    <property type="entry name" value="TPR"/>
    <property type="match status" value="1"/>
</dbReference>
<dbReference type="SUPFAM" id="SSF49478">
    <property type="entry name" value="Cna protein B-type domain"/>
    <property type="match status" value="1"/>
</dbReference>
<dbReference type="PRINTS" id="PR01021">
    <property type="entry name" value="OMPADOMAIN"/>
</dbReference>
<evidence type="ECO:0000256" key="1">
    <source>
        <dbReference type="ARBA" id="ARBA00004442"/>
    </source>
</evidence>
<dbReference type="InterPro" id="IPR006665">
    <property type="entry name" value="OmpA-like"/>
</dbReference>
<dbReference type="CDD" id="cd07185">
    <property type="entry name" value="OmpA_C-like"/>
    <property type="match status" value="1"/>
</dbReference>
<keyword evidence="8" id="KW-0282">Flagellum</keyword>
<evidence type="ECO:0000259" key="7">
    <source>
        <dbReference type="PROSITE" id="PS51123"/>
    </source>
</evidence>
<feature type="domain" description="OmpA-like" evidence="7">
    <location>
        <begin position="520"/>
        <end position="642"/>
    </location>
</feature>
<keyword evidence="8" id="KW-0966">Cell projection</keyword>
<dbReference type="Gene3D" id="2.60.40.1120">
    <property type="entry name" value="Carboxypeptidase-like, regulatory domain"/>
    <property type="match status" value="1"/>
</dbReference>
<comment type="subcellular location">
    <subcellularLocation>
        <location evidence="1">Cell outer membrane</location>
    </subcellularLocation>
</comment>
<dbReference type="Pfam" id="PF07676">
    <property type="entry name" value="PD40"/>
    <property type="match status" value="3"/>
</dbReference>
<dbReference type="PANTHER" id="PTHR30329:SF21">
    <property type="entry name" value="LIPOPROTEIN YIAD-RELATED"/>
    <property type="match status" value="1"/>
</dbReference>
<evidence type="ECO:0000313" key="8">
    <source>
        <dbReference type="EMBL" id="RNL77978.1"/>
    </source>
</evidence>
<dbReference type="InterPro" id="IPR011659">
    <property type="entry name" value="WD40"/>
</dbReference>
<evidence type="ECO:0000256" key="5">
    <source>
        <dbReference type="PROSITE-ProRule" id="PRU00473"/>
    </source>
</evidence>
<comment type="caution">
    <text evidence="8">The sequence shown here is derived from an EMBL/GenBank/DDBJ whole genome shotgun (WGS) entry which is preliminary data.</text>
</comment>
<dbReference type="AlphaFoldDB" id="A0A3N0DQQ5"/>
<dbReference type="InterPro" id="IPR019734">
    <property type="entry name" value="TPR_rpt"/>
</dbReference>